<gene>
    <name evidence="2" type="ORF">AYO20_01805</name>
</gene>
<dbReference type="Proteomes" id="UP000185904">
    <property type="component" value="Unassembled WGS sequence"/>
</dbReference>
<proteinExistence type="predicted"/>
<evidence type="ECO:0000313" key="2">
    <source>
        <dbReference type="EMBL" id="OAL39054.1"/>
    </source>
</evidence>
<accession>A0A178DCL2</accession>
<keyword evidence="3" id="KW-1185">Reference proteome</keyword>
<feature type="compositionally biased region" description="Basic and acidic residues" evidence="1">
    <location>
        <begin position="180"/>
        <end position="196"/>
    </location>
</feature>
<sequence length="408" mass="43309">MPNKKSKPNASKGKSPAQPSGQAKATTSAPAPAVQEPAPYIPLTLPKPDANDDFWIKNARAKALILSTLVPGSEAWKVAEPVEIASDIWRALEDHFTTKRPNARAKQGGSGETSGNSAVFGADASASKSEVDLVNGKASSSTSSSSGPIAKKPLENMDKPSIPQLDGTAASGPSTQAPSHAEHTRNSADLANKLEKGNKSSAVIKAQLEETVLAQNRSDVQGPVQPQVQSELPSQSRSQNQAQAPSGSQTPGQAKATVDTKAQAQAPAQAEGQTQPAAPTQPSPPEQSIPRLSTLTPPGRWTAQPVKHDSYLSEHQALVFAQDDPDRKKQIQVAATKVLMQKLPTRDMRLLWAVLYGGEDAPWPGSCSAVIPGVTTLRWQNKSYEMDYETLGWSWNNNNNNSKGDDKG</sequence>
<name>A0A178DCL2_9EURO</name>
<feature type="region of interest" description="Disordered" evidence="1">
    <location>
        <begin position="1"/>
        <end position="47"/>
    </location>
</feature>
<feature type="compositionally biased region" description="Polar residues" evidence="1">
    <location>
        <begin position="17"/>
        <end position="29"/>
    </location>
</feature>
<feature type="compositionally biased region" description="Polar residues" evidence="1">
    <location>
        <begin position="214"/>
        <end position="252"/>
    </location>
</feature>
<dbReference type="OrthoDB" id="4119268at2759"/>
<evidence type="ECO:0000313" key="3">
    <source>
        <dbReference type="Proteomes" id="UP000185904"/>
    </source>
</evidence>
<reference evidence="2 3" key="1">
    <citation type="submission" date="2016-03" db="EMBL/GenBank/DDBJ databases">
        <title>The draft genome sequence of Fonsecaea nubica causative agent of cutaneous subcutaneous infection in human host.</title>
        <authorList>
            <person name="Costa F."/>
            <person name="Sybren D.H."/>
            <person name="Raittz R.T."/>
            <person name="Weiss V.A."/>
            <person name="Leao A.C."/>
            <person name="Gomes R."/>
            <person name="De Souza E.M."/>
            <person name="Pedrosa F.O."/>
            <person name="Steffens M.B."/>
            <person name="Bombassaro A."/>
            <person name="Tadra-Sfeir M.Z."/>
            <person name="Moreno L.F."/>
            <person name="Najafzadeh M.J."/>
            <person name="Felipe M.S."/>
            <person name="Teixeira M."/>
            <person name="Sun J."/>
            <person name="Xi L."/>
            <person name="Castro M.A."/>
            <person name="Vicente V.A."/>
        </authorList>
    </citation>
    <scope>NUCLEOTIDE SEQUENCE [LARGE SCALE GENOMIC DNA]</scope>
    <source>
        <strain evidence="2 3">CBS 269.64</strain>
    </source>
</reference>
<organism evidence="2 3">
    <name type="scientific">Fonsecaea nubica</name>
    <dbReference type="NCBI Taxonomy" id="856822"/>
    <lineage>
        <taxon>Eukaryota</taxon>
        <taxon>Fungi</taxon>
        <taxon>Dikarya</taxon>
        <taxon>Ascomycota</taxon>
        <taxon>Pezizomycotina</taxon>
        <taxon>Eurotiomycetes</taxon>
        <taxon>Chaetothyriomycetidae</taxon>
        <taxon>Chaetothyriales</taxon>
        <taxon>Herpotrichiellaceae</taxon>
        <taxon>Fonsecaea</taxon>
    </lineage>
</organism>
<feature type="compositionally biased region" description="Low complexity" evidence="1">
    <location>
        <begin position="262"/>
        <end position="278"/>
    </location>
</feature>
<feature type="region of interest" description="Disordered" evidence="1">
    <location>
        <begin position="214"/>
        <end position="305"/>
    </location>
</feature>
<dbReference type="GeneID" id="34585229"/>
<comment type="caution">
    <text evidence="2">The sequence shown here is derived from an EMBL/GenBank/DDBJ whole genome shotgun (WGS) entry which is preliminary data.</text>
</comment>
<feature type="region of interest" description="Disordered" evidence="1">
    <location>
        <begin position="99"/>
        <end position="196"/>
    </location>
</feature>
<dbReference type="RefSeq" id="XP_022504066.1">
    <property type="nucleotide sequence ID" value="XM_022640111.1"/>
</dbReference>
<dbReference type="EMBL" id="LVCJ01000007">
    <property type="protein sequence ID" value="OAL39054.1"/>
    <property type="molecule type" value="Genomic_DNA"/>
</dbReference>
<dbReference type="AlphaFoldDB" id="A0A178DCL2"/>
<evidence type="ECO:0000256" key="1">
    <source>
        <dbReference type="SAM" id="MobiDB-lite"/>
    </source>
</evidence>
<protein>
    <submittedName>
        <fullName evidence="2">Uncharacterized protein</fullName>
    </submittedName>
</protein>